<gene>
    <name evidence="14" type="ORF">BACCAP_04105</name>
</gene>
<dbReference type="STRING" id="411467.BACCAP_04105"/>
<comment type="caution">
    <text evidence="14">The sequence shown here is derived from an EMBL/GenBank/DDBJ whole genome shotgun (WGS) entry which is preliminary data.</text>
</comment>
<dbReference type="PANTHER" id="PTHR36447:SF2">
    <property type="entry name" value="BETA-GALACTOSIDASE YESZ"/>
    <property type="match status" value="1"/>
</dbReference>
<evidence type="ECO:0000256" key="8">
    <source>
        <dbReference type="PIRNR" id="PIRNR001084"/>
    </source>
</evidence>
<dbReference type="Pfam" id="PF02449">
    <property type="entry name" value="Glyco_hydro_42"/>
    <property type="match status" value="1"/>
</dbReference>
<dbReference type="EMBL" id="AAXG02000044">
    <property type="protein sequence ID" value="EDM98077.1"/>
    <property type="molecule type" value="Genomic_DNA"/>
</dbReference>
<dbReference type="GO" id="GO:0005975">
    <property type="term" value="P:carbohydrate metabolic process"/>
    <property type="evidence" value="ECO:0007669"/>
    <property type="project" value="InterPro"/>
</dbReference>
<reference evidence="14 15" key="1">
    <citation type="submission" date="2007-04" db="EMBL/GenBank/DDBJ databases">
        <authorList>
            <person name="Fulton L."/>
            <person name="Clifton S."/>
            <person name="Fulton B."/>
            <person name="Xu J."/>
            <person name="Minx P."/>
            <person name="Pepin K.H."/>
            <person name="Johnson M."/>
            <person name="Thiruvilangam P."/>
            <person name="Bhonagiri V."/>
            <person name="Nash W.E."/>
            <person name="Mardis E.R."/>
            <person name="Wilson R.K."/>
        </authorList>
    </citation>
    <scope>NUCLEOTIDE SEQUENCE [LARGE SCALE GENOMIC DNA]</scope>
    <source>
        <strain evidence="14 15">ATCC 29799</strain>
    </source>
</reference>
<keyword evidence="7 8" id="KW-0326">Glycosidase</keyword>
<comment type="similarity">
    <text evidence="2 8">Belongs to the glycosyl hydrolase 42 family.</text>
</comment>
<evidence type="ECO:0000313" key="14">
    <source>
        <dbReference type="EMBL" id="EDM98077.1"/>
    </source>
</evidence>
<dbReference type="CDD" id="cd03143">
    <property type="entry name" value="A4_beta-galactosidase_middle_domain"/>
    <property type="match status" value="1"/>
</dbReference>
<feature type="binding site" evidence="10">
    <location>
        <position position="141"/>
    </location>
    <ligand>
        <name>substrate</name>
    </ligand>
</feature>
<dbReference type="EC" id="3.2.1.23" evidence="3 8"/>
<dbReference type="InterPro" id="IPR017853">
    <property type="entry name" value="GH"/>
</dbReference>
<sequence length="655" mass="74660">MFLGVDYYPEQWDPDLLEEDLDNICELGCNAIRIAEFAWHRMEKTEGQYDFSFFDHVIQRAKARGLSIVMGTPTATIPAWLAKKHPDILSEFEDGTKRVFGGRHVYCFNSSALYRYSEGIIRAMAEHYKDEKAIVAWQIDNELGHEGSDMCWCPQCREAFRAYLREKFHGDIQALNDTYGTAFWSQEYNDFDEIPLPAATITTHNPALRLDWERFRSESVVRFAAFQADLLREIIPDAVVMHDFCGGGLGKHADYSAIARHLDFAAYNNYPVWGGQPEPLAPNEIAFGLDYIRGLKQQNFWITEAIMGAQGHDITGFSPRPNQAKMWAYQSMARGCESLFFFRYRGATKGAEQFCYGVLDADNVKRRKFYEVQRFFQDIKAYGKALETPISSRVAIVYDYDSLASFRIQRQSVTLDCEGEMKKYHKFFYDRNVPVDVIPADSDLTGYHLLILPQMIVAKPEFQKKLMEFAQRGGTVVLTYRDFVKDTDNNLVLGRQIPVGFDDFAGVCVVETESLQQGQEFPVTGEGELSGVRGVGGIFRDMLETRDAQVLLRYDDEFYRDYAAATRKGQKDGWVYYLGCGLEEAVLERLLEKIAAEQNIPMERSTPGVEVAYWGGPEGGIRMVINHNARQVVHDGETLEPFGCRITPWPGQGRS</sequence>
<feature type="binding site" evidence="11">
    <location>
        <position position="153"/>
    </location>
    <ligand>
        <name>Zn(2+)</name>
        <dbReference type="ChEBI" id="CHEBI:29105"/>
    </ligand>
</feature>
<evidence type="ECO:0000256" key="10">
    <source>
        <dbReference type="PIRSR" id="PIRSR001084-2"/>
    </source>
</evidence>
<dbReference type="InterPro" id="IPR029062">
    <property type="entry name" value="Class_I_gatase-like"/>
</dbReference>
<evidence type="ECO:0000256" key="5">
    <source>
        <dbReference type="ARBA" id="ARBA00022801"/>
    </source>
</evidence>
<evidence type="ECO:0000256" key="7">
    <source>
        <dbReference type="ARBA" id="ARBA00023295"/>
    </source>
</evidence>
<feature type="active site" description="Nucleophile" evidence="9">
    <location>
        <position position="304"/>
    </location>
</feature>
<comment type="catalytic activity">
    <reaction evidence="1 8">
        <text>Hydrolysis of terminal non-reducing beta-D-galactose residues in beta-D-galactosides.</text>
        <dbReference type="EC" id="3.2.1.23"/>
    </reaction>
</comment>
<organism evidence="14 15">
    <name type="scientific">Pseudoflavonifractor capillosus ATCC 29799</name>
    <dbReference type="NCBI Taxonomy" id="411467"/>
    <lineage>
        <taxon>Bacteria</taxon>
        <taxon>Bacillati</taxon>
        <taxon>Bacillota</taxon>
        <taxon>Clostridia</taxon>
        <taxon>Eubacteriales</taxon>
        <taxon>Oscillospiraceae</taxon>
        <taxon>Pseudoflavonifractor</taxon>
    </lineage>
</organism>
<dbReference type="GO" id="GO:0046872">
    <property type="term" value="F:metal ion binding"/>
    <property type="evidence" value="ECO:0007669"/>
    <property type="project" value="UniProtKB-KW"/>
</dbReference>
<dbReference type="Gene3D" id="3.40.50.880">
    <property type="match status" value="1"/>
</dbReference>
<dbReference type="OrthoDB" id="9800974at2"/>
<dbReference type="InterPro" id="IPR013738">
    <property type="entry name" value="Beta_galactosidase_Trimer"/>
</dbReference>
<feature type="binding site" evidence="10">
    <location>
        <position position="103"/>
    </location>
    <ligand>
        <name>substrate</name>
    </ligand>
</feature>
<dbReference type="InterPro" id="IPR003476">
    <property type="entry name" value="Glyco_hydro_42"/>
</dbReference>
<evidence type="ECO:0000256" key="9">
    <source>
        <dbReference type="PIRSR" id="PIRSR001084-1"/>
    </source>
</evidence>
<evidence type="ECO:0000259" key="13">
    <source>
        <dbReference type="Pfam" id="PF08532"/>
    </source>
</evidence>
<evidence type="ECO:0000256" key="6">
    <source>
        <dbReference type="ARBA" id="ARBA00022833"/>
    </source>
</evidence>
<evidence type="ECO:0000256" key="11">
    <source>
        <dbReference type="PIRSR" id="PIRSR001084-3"/>
    </source>
</evidence>
<keyword evidence="4 11" id="KW-0479">Metal-binding</keyword>
<feature type="domain" description="Beta-galactosidase trimerisation" evidence="13">
    <location>
        <begin position="393"/>
        <end position="600"/>
    </location>
</feature>
<evidence type="ECO:0000256" key="3">
    <source>
        <dbReference type="ARBA" id="ARBA00012756"/>
    </source>
</evidence>
<feature type="binding site" evidence="11">
    <location>
        <position position="151"/>
    </location>
    <ligand>
        <name>Zn(2+)</name>
        <dbReference type="ChEBI" id="CHEBI:29105"/>
    </ligand>
</feature>
<evidence type="ECO:0000259" key="12">
    <source>
        <dbReference type="Pfam" id="PF02449"/>
    </source>
</evidence>
<name>A6P0T9_9FIRM</name>
<dbReference type="RefSeq" id="WP_006574582.1">
    <property type="nucleotide sequence ID" value="NZ_AAXG02000044.1"/>
</dbReference>
<dbReference type="GO" id="GO:0009341">
    <property type="term" value="C:beta-galactosidase complex"/>
    <property type="evidence" value="ECO:0007669"/>
    <property type="project" value="InterPro"/>
</dbReference>
<evidence type="ECO:0000256" key="1">
    <source>
        <dbReference type="ARBA" id="ARBA00001412"/>
    </source>
</evidence>
<accession>A6P0T9</accession>
<dbReference type="Gene3D" id="3.20.20.80">
    <property type="entry name" value="Glycosidases"/>
    <property type="match status" value="1"/>
</dbReference>
<evidence type="ECO:0000313" key="15">
    <source>
        <dbReference type="Proteomes" id="UP000003639"/>
    </source>
</evidence>
<feature type="binding site" evidence="11">
    <location>
        <position position="107"/>
    </location>
    <ligand>
        <name>Zn(2+)</name>
        <dbReference type="ChEBI" id="CHEBI:29105"/>
    </ligand>
</feature>
<evidence type="ECO:0000256" key="2">
    <source>
        <dbReference type="ARBA" id="ARBA00005940"/>
    </source>
</evidence>
<feature type="active site" description="Proton donor" evidence="9">
    <location>
        <position position="142"/>
    </location>
</feature>
<dbReference type="AlphaFoldDB" id="A6P0T9"/>
<proteinExistence type="inferred from homology"/>
<keyword evidence="6 11" id="KW-0862">Zinc</keyword>
<evidence type="ECO:0000256" key="4">
    <source>
        <dbReference type="ARBA" id="ARBA00022723"/>
    </source>
</evidence>
<dbReference type="CAZy" id="GH42">
    <property type="family name" value="Glycoside Hydrolase Family 42"/>
</dbReference>
<dbReference type="InterPro" id="IPR013529">
    <property type="entry name" value="Glyco_hydro_42_N"/>
</dbReference>
<protein>
    <recommendedName>
        <fullName evidence="3 8">Beta-galactosidase</fullName>
        <shortName evidence="8">Beta-gal</shortName>
        <ecNumber evidence="3 8">3.2.1.23</ecNumber>
    </recommendedName>
</protein>
<dbReference type="Pfam" id="PF08532">
    <property type="entry name" value="Glyco_hydro_42M"/>
    <property type="match status" value="1"/>
</dbReference>
<dbReference type="SUPFAM" id="SSF52317">
    <property type="entry name" value="Class I glutamine amidotransferase-like"/>
    <property type="match status" value="1"/>
</dbReference>
<dbReference type="Proteomes" id="UP000003639">
    <property type="component" value="Unassembled WGS sequence"/>
</dbReference>
<dbReference type="PIRSF" id="PIRSF001084">
    <property type="entry name" value="B-galactosidase"/>
    <property type="match status" value="1"/>
</dbReference>
<keyword evidence="5 8" id="KW-0378">Hydrolase</keyword>
<dbReference type="SUPFAM" id="SSF51445">
    <property type="entry name" value="(Trans)glycosidases"/>
    <property type="match status" value="1"/>
</dbReference>
<reference evidence="14 15" key="2">
    <citation type="submission" date="2007-06" db="EMBL/GenBank/DDBJ databases">
        <title>Draft genome sequence of Pseudoflavonifractor capillosus ATCC 29799.</title>
        <authorList>
            <person name="Sudarsanam P."/>
            <person name="Ley R."/>
            <person name="Guruge J."/>
            <person name="Turnbaugh P.J."/>
            <person name="Mahowald M."/>
            <person name="Liep D."/>
            <person name="Gordon J."/>
        </authorList>
    </citation>
    <scope>NUCLEOTIDE SEQUENCE [LARGE SCALE GENOMIC DNA]</scope>
    <source>
        <strain evidence="14 15">ATCC 29799</strain>
    </source>
</reference>
<feature type="binding site" evidence="11">
    <location>
        <position position="156"/>
    </location>
    <ligand>
        <name>Zn(2+)</name>
        <dbReference type="ChEBI" id="CHEBI:29105"/>
    </ligand>
</feature>
<dbReference type="GO" id="GO:0004565">
    <property type="term" value="F:beta-galactosidase activity"/>
    <property type="evidence" value="ECO:0007669"/>
    <property type="project" value="UniProtKB-EC"/>
</dbReference>
<dbReference type="PANTHER" id="PTHR36447">
    <property type="entry name" value="BETA-GALACTOSIDASE GANA"/>
    <property type="match status" value="1"/>
</dbReference>
<keyword evidence="15" id="KW-1185">Reference proteome</keyword>
<feature type="domain" description="Glycoside hydrolase family 42 N-terminal" evidence="12">
    <location>
        <begin position="6"/>
        <end position="381"/>
    </location>
</feature>
<dbReference type="eggNOG" id="COG1874">
    <property type="taxonomic scope" value="Bacteria"/>
</dbReference>